<evidence type="ECO:0000313" key="13">
    <source>
        <dbReference type="Proteomes" id="UP001179121"/>
    </source>
</evidence>
<keyword evidence="6" id="KW-0812">Transmembrane</keyword>
<evidence type="ECO:0000256" key="10">
    <source>
        <dbReference type="SAM" id="MobiDB-lite"/>
    </source>
</evidence>
<evidence type="ECO:0000256" key="3">
    <source>
        <dbReference type="ARBA" id="ARBA00022448"/>
    </source>
</evidence>
<comment type="subcellular location">
    <subcellularLocation>
        <location evidence="1">Cell inner membrane</location>
        <topology evidence="1">Single-pass membrane protein</topology>
        <orientation evidence="1">Periplasmic side</orientation>
    </subcellularLocation>
</comment>
<keyword evidence="13" id="KW-1185">Reference proteome</keyword>
<evidence type="ECO:0000256" key="5">
    <source>
        <dbReference type="ARBA" id="ARBA00022519"/>
    </source>
</evidence>
<keyword evidence="5" id="KW-0997">Cell inner membrane</keyword>
<evidence type="ECO:0000256" key="9">
    <source>
        <dbReference type="ARBA" id="ARBA00023136"/>
    </source>
</evidence>
<evidence type="ECO:0000256" key="4">
    <source>
        <dbReference type="ARBA" id="ARBA00022475"/>
    </source>
</evidence>
<protein>
    <submittedName>
        <fullName evidence="12">TonB protein</fullName>
    </submittedName>
</protein>
<evidence type="ECO:0000256" key="2">
    <source>
        <dbReference type="ARBA" id="ARBA00006555"/>
    </source>
</evidence>
<evidence type="ECO:0000256" key="8">
    <source>
        <dbReference type="ARBA" id="ARBA00022989"/>
    </source>
</evidence>
<feature type="domain" description="TonB C-terminal" evidence="11">
    <location>
        <begin position="286"/>
        <end position="377"/>
    </location>
</feature>
<dbReference type="NCBIfam" id="TIGR01352">
    <property type="entry name" value="tonB_Cterm"/>
    <property type="match status" value="1"/>
</dbReference>
<keyword evidence="3" id="KW-0813">Transport</keyword>
<dbReference type="EMBL" id="OX365700">
    <property type="protein sequence ID" value="CAI4030893.1"/>
    <property type="molecule type" value="Genomic_DNA"/>
</dbReference>
<dbReference type="PANTHER" id="PTHR33446:SF2">
    <property type="entry name" value="PROTEIN TONB"/>
    <property type="match status" value="1"/>
</dbReference>
<feature type="region of interest" description="Disordered" evidence="10">
    <location>
        <begin position="57"/>
        <end position="91"/>
    </location>
</feature>
<dbReference type="GO" id="GO:0055085">
    <property type="term" value="P:transmembrane transport"/>
    <property type="evidence" value="ECO:0007669"/>
    <property type="project" value="InterPro"/>
</dbReference>
<dbReference type="AlphaFoldDB" id="A0AA86TAJ5"/>
<name>A0AA86TAJ5_9BACT</name>
<evidence type="ECO:0000259" key="11">
    <source>
        <dbReference type="PROSITE" id="PS52015"/>
    </source>
</evidence>
<evidence type="ECO:0000256" key="1">
    <source>
        <dbReference type="ARBA" id="ARBA00004383"/>
    </source>
</evidence>
<dbReference type="PROSITE" id="PS52015">
    <property type="entry name" value="TONB_CTD"/>
    <property type="match status" value="1"/>
</dbReference>
<organism evidence="12 13">
    <name type="scientific">Nitrospira tepida</name>
    <dbReference type="NCBI Taxonomy" id="2973512"/>
    <lineage>
        <taxon>Bacteria</taxon>
        <taxon>Pseudomonadati</taxon>
        <taxon>Nitrospirota</taxon>
        <taxon>Nitrospiria</taxon>
        <taxon>Nitrospirales</taxon>
        <taxon>Nitrospiraceae</taxon>
        <taxon>Nitrospira</taxon>
    </lineage>
</organism>
<dbReference type="GO" id="GO:0098797">
    <property type="term" value="C:plasma membrane protein complex"/>
    <property type="evidence" value="ECO:0007669"/>
    <property type="project" value="TreeGrafter"/>
</dbReference>
<dbReference type="GO" id="GO:0015031">
    <property type="term" value="P:protein transport"/>
    <property type="evidence" value="ECO:0007669"/>
    <property type="project" value="UniProtKB-KW"/>
</dbReference>
<dbReference type="Pfam" id="PF03544">
    <property type="entry name" value="TonB_C"/>
    <property type="match status" value="1"/>
</dbReference>
<comment type="similarity">
    <text evidence="2">Belongs to the TonB family.</text>
</comment>
<dbReference type="Proteomes" id="UP001179121">
    <property type="component" value="Chromosome"/>
</dbReference>
<keyword evidence="7" id="KW-0653">Protein transport</keyword>
<evidence type="ECO:0000313" key="12">
    <source>
        <dbReference type="EMBL" id="CAI4030893.1"/>
    </source>
</evidence>
<keyword evidence="4" id="KW-1003">Cell membrane</keyword>
<dbReference type="InterPro" id="IPR006260">
    <property type="entry name" value="TonB/TolA_C"/>
</dbReference>
<accession>A0AA86TAJ5</accession>
<evidence type="ECO:0000256" key="6">
    <source>
        <dbReference type="ARBA" id="ARBA00022692"/>
    </source>
</evidence>
<keyword evidence="9" id="KW-0472">Membrane</keyword>
<dbReference type="SUPFAM" id="SSF74653">
    <property type="entry name" value="TolA/TonB C-terminal domain"/>
    <property type="match status" value="1"/>
</dbReference>
<dbReference type="Gene3D" id="3.30.1150.10">
    <property type="match status" value="1"/>
</dbReference>
<sequence>MSSMSLAPRANAVRHTHGWTTSVLVHSLALGAAFAMMTNLKPEPSPEIFHWEVSTVQAPDPQPAPEPTPPARTPQPPAPKQPPVKPVRPQPVAHPVTHVVKTIQPVQQIVRHQSVTAVQLQTPVTTSTPQSVAPVIQAVQTVERTQELVELTSAETVPVAAHSTAEVRESAEVKEVPVVSTQSASPVAKEVVTESQDVVTEPVVAAVPTRPVVSQPIVEAPATQAIEAPPVSTPTVSEVAQTAPVVQQQLSPVQEAKLVPQAVGEPTETKQVPVRSAPATKADYGWLVEALWGRVEQLKHYPHLARLNRWEGKVILRAVIKDDGELLSVDVVSSSGHAILDKDAVEILRKASPLHLKHPLGKPQVMVQVPISYSLRR</sequence>
<dbReference type="InterPro" id="IPR051045">
    <property type="entry name" value="TonB-dependent_transducer"/>
</dbReference>
<keyword evidence="8" id="KW-1133">Transmembrane helix</keyword>
<reference evidence="12" key="1">
    <citation type="submission" date="2022-10" db="EMBL/GenBank/DDBJ databases">
        <authorList>
            <person name="Koch H."/>
        </authorList>
    </citation>
    <scope>NUCLEOTIDE SEQUENCE</scope>
    <source>
        <strain evidence="12">DNF</strain>
    </source>
</reference>
<proteinExistence type="inferred from homology"/>
<dbReference type="PANTHER" id="PTHR33446">
    <property type="entry name" value="PROTEIN TONB-RELATED"/>
    <property type="match status" value="1"/>
</dbReference>
<gene>
    <name evidence="12" type="ORF">DNFV4_01325</name>
</gene>
<evidence type="ECO:0000256" key="7">
    <source>
        <dbReference type="ARBA" id="ARBA00022927"/>
    </source>
</evidence>
<dbReference type="KEGG" id="nti:DNFV4_01325"/>
<dbReference type="InterPro" id="IPR037682">
    <property type="entry name" value="TonB_C"/>
</dbReference>
<dbReference type="GO" id="GO:0031992">
    <property type="term" value="F:energy transducer activity"/>
    <property type="evidence" value="ECO:0007669"/>
    <property type="project" value="TreeGrafter"/>
</dbReference>
<feature type="compositionally biased region" description="Pro residues" evidence="10">
    <location>
        <begin position="60"/>
        <end position="89"/>
    </location>
</feature>